<comment type="caution">
    <text evidence="2">The sequence shown here is derived from an EMBL/GenBank/DDBJ whole genome shotgun (WGS) entry which is preliminary data.</text>
</comment>
<feature type="transmembrane region" description="Helical" evidence="1">
    <location>
        <begin position="32"/>
        <end position="52"/>
    </location>
</feature>
<proteinExistence type="predicted"/>
<reference evidence="2 3" key="1">
    <citation type="submission" date="2018-06" db="EMBL/GenBank/DDBJ databases">
        <title>Comparative genomics reveals the genomic features of Rhizophagus irregularis, R. cerebriforme, R. diaphanum and Gigaspora rosea, and their symbiotic lifestyle signature.</title>
        <authorList>
            <person name="Morin E."/>
            <person name="San Clemente H."/>
            <person name="Chen E.C.H."/>
            <person name="De La Providencia I."/>
            <person name="Hainaut M."/>
            <person name="Kuo A."/>
            <person name="Kohler A."/>
            <person name="Murat C."/>
            <person name="Tang N."/>
            <person name="Roy S."/>
            <person name="Loubradou J."/>
            <person name="Henrissat B."/>
            <person name="Grigoriev I.V."/>
            <person name="Corradi N."/>
            <person name="Roux C."/>
            <person name="Martin F.M."/>
        </authorList>
    </citation>
    <scope>NUCLEOTIDE SEQUENCE [LARGE SCALE GENOMIC DNA]</scope>
    <source>
        <strain evidence="2 3">DAOM 194757</strain>
    </source>
</reference>
<name>A0A397VPU1_9GLOM</name>
<dbReference type="EMBL" id="QKWP01000213">
    <property type="protein sequence ID" value="RIB24525.1"/>
    <property type="molecule type" value="Genomic_DNA"/>
</dbReference>
<accession>A0A397VPU1</accession>
<keyword evidence="1" id="KW-0472">Membrane</keyword>
<keyword evidence="3" id="KW-1185">Reference proteome</keyword>
<evidence type="ECO:0000313" key="2">
    <source>
        <dbReference type="EMBL" id="RIB24525.1"/>
    </source>
</evidence>
<evidence type="ECO:0000313" key="3">
    <source>
        <dbReference type="Proteomes" id="UP000266673"/>
    </source>
</evidence>
<gene>
    <name evidence="2" type="ORF">C2G38_2168383</name>
</gene>
<dbReference type="AlphaFoldDB" id="A0A397VPU1"/>
<sequence length="70" mass="8127">MQIGAHKLPSIIAFKTLPALIKFFFKRYTDRALISCSNSIIFCLVFKGYIVLLQKDHDGDRRAINWLQKL</sequence>
<evidence type="ECO:0000256" key="1">
    <source>
        <dbReference type="SAM" id="Phobius"/>
    </source>
</evidence>
<keyword evidence="1" id="KW-0812">Transmembrane</keyword>
<keyword evidence="1" id="KW-1133">Transmembrane helix</keyword>
<dbReference type="Proteomes" id="UP000266673">
    <property type="component" value="Unassembled WGS sequence"/>
</dbReference>
<organism evidence="2 3">
    <name type="scientific">Gigaspora rosea</name>
    <dbReference type="NCBI Taxonomy" id="44941"/>
    <lineage>
        <taxon>Eukaryota</taxon>
        <taxon>Fungi</taxon>
        <taxon>Fungi incertae sedis</taxon>
        <taxon>Mucoromycota</taxon>
        <taxon>Glomeromycotina</taxon>
        <taxon>Glomeromycetes</taxon>
        <taxon>Diversisporales</taxon>
        <taxon>Gigasporaceae</taxon>
        <taxon>Gigaspora</taxon>
    </lineage>
</organism>
<protein>
    <submittedName>
        <fullName evidence="2">Uncharacterized protein</fullName>
    </submittedName>
</protein>